<keyword evidence="4" id="KW-1185">Reference proteome</keyword>
<comment type="caution">
    <text evidence="3">The sequence shown here is derived from an EMBL/GenBank/DDBJ whole genome shotgun (WGS) entry which is preliminary data.</text>
</comment>
<protein>
    <recommendedName>
        <fullName evidence="5">DUF262 domain-containing protein</fullName>
    </recommendedName>
</protein>
<dbReference type="AlphaFoldDB" id="A0A9W6B749"/>
<feature type="domain" description="GmrSD restriction endonucleases N-terminal" evidence="1">
    <location>
        <begin position="2"/>
        <end position="155"/>
    </location>
</feature>
<feature type="domain" description="DUF7834" evidence="2">
    <location>
        <begin position="164"/>
        <end position="407"/>
    </location>
</feature>
<evidence type="ECO:0000313" key="4">
    <source>
        <dbReference type="Proteomes" id="UP001143545"/>
    </source>
</evidence>
<dbReference type="PANTHER" id="PTHR35149">
    <property type="entry name" value="SLL5132 PROTEIN"/>
    <property type="match status" value="1"/>
</dbReference>
<accession>A0A9W6B749</accession>
<dbReference type="PANTHER" id="PTHR35149:SF2">
    <property type="entry name" value="DUF262 DOMAIN-CONTAINING PROTEIN"/>
    <property type="match status" value="1"/>
</dbReference>
<evidence type="ECO:0000259" key="2">
    <source>
        <dbReference type="Pfam" id="PF25202"/>
    </source>
</evidence>
<dbReference type="InterPro" id="IPR057156">
    <property type="entry name" value="DUF7834"/>
</dbReference>
<gene>
    <name evidence="3" type="ORF">NBRC110019_15520</name>
</gene>
<organism evidence="3 4">
    <name type="scientific">Neptunitalea chrysea</name>
    <dbReference type="NCBI Taxonomy" id="1647581"/>
    <lineage>
        <taxon>Bacteria</taxon>
        <taxon>Pseudomonadati</taxon>
        <taxon>Bacteroidota</taxon>
        <taxon>Flavobacteriia</taxon>
        <taxon>Flavobacteriales</taxon>
        <taxon>Flavobacteriaceae</taxon>
        <taxon>Neptunitalea</taxon>
    </lineage>
</organism>
<sequence>MVIPDYQRAYTWDVAKVQELLQDWEEYIASSPKQTYYMGSVLLFANTKDANFQIIDGQQRLTTLTLIYYQLFGSLLKGQNVQYNQSVSGFNIAKNLNFAKQSIARLEKLKDSEIFHKLEFTVIVSDNQDHAFAFFDSQNNRGVSLGVDDYLKAYHLRALPEKLQEQKAKSWEDITFKARKEDNHLLDLKHLFNEILFKVRQWKGQSHFPYPNKTEVLTEFQKNTYSTETKNAFRLFPNNNNMRYHQLEYTDNGVLLVSAEKPLAKKDYPFAIRQPIYKGQNFFDYTDKYHAIFRFLFNTKEQKSLEIENALHFYNALYTKDMSEYLRYYMQMCLVAYYDNFKEELFFKAIQYFDYYLGAIRLEKYYVRQEAIKNSLKNASNSLLDVICNAYLPNEVFSFINKAKATESIYVNNGFLNGKKEVKNKVIDRYIQRLCKLYHKDIDNRLIEVKSRKQWIA</sequence>
<evidence type="ECO:0008006" key="5">
    <source>
        <dbReference type="Google" id="ProtNLM"/>
    </source>
</evidence>
<evidence type="ECO:0000259" key="1">
    <source>
        <dbReference type="Pfam" id="PF03235"/>
    </source>
</evidence>
<proteinExistence type="predicted"/>
<reference evidence="3" key="1">
    <citation type="submission" date="2022-07" db="EMBL/GenBank/DDBJ databases">
        <title>Taxonomy of Novel Oxalotrophic and Methylotrophic Bacteria.</title>
        <authorList>
            <person name="Sahin N."/>
            <person name="Tani A."/>
        </authorList>
    </citation>
    <scope>NUCLEOTIDE SEQUENCE</scope>
    <source>
        <strain evidence="3">AM327</strain>
    </source>
</reference>
<dbReference type="Pfam" id="PF25202">
    <property type="entry name" value="DUF7834"/>
    <property type="match status" value="1"/>
</dbReference>
<dbReference type="InterPro" id="IPR004919">
    <property type="entry name" value="GmrSD_N"/>
</dbReference>
<name>A0A9W6B749_9FLAO</name>
<evidence type="ECO:0000313" key="3">
    <source>
        <dbReference type="EMBL" id="GLB52512.1"/>
    </source>
</evidence>
<dbReference type="Pfam" id="PF03235">
    <property type="entry name" value="GmrSD_N"/>
    <property type="match status" value="1"/>
</dbReference>
<dbReference type="Proteomes" id="UP001143545">
    <property type="component" value="Unassembled WGS sequence"/>
</dbReference>
<dbReference type="EMBL" id="BRVP01000009">
    <property type="protein sequence ID" value="GLB52512.1"/>
    <property type="molecule type" value="Genomic_DNA"/>
</dbReference>